<organism evidence="1 2">
    <name type="scientific">Bifidobacterium catenulatum DSM 16992 = JCM 1194 = LMG 11043</name>
    <dbReference type="NCBI Taxonomy" id="566552"/>
    <lineage>
        <taxon>Bacteria</taxon>
        <taxon>Bacillati</taxon>
        <taxon>Actinomycetota</taxon>
        <taxon>Actinomycetes</taxon>
        <taxon>Bifidobacteriales</taxon>
        <taxon>Bifidobacteriaceae</taxon>
        <taxon>Bifidobacterium</taxon>
    </lineage>
</organism>
<dbReference type="Proteomes" id="UP000003882">
    <property type="component" value="Unassembled WGS sequence"/>
</dbReference>
<sequence length="39" mass="4713">MRLPQCSTGTLGQSHFFRRDSKEIRFDRDLKKEIRKKFG</sequence>
<comment type="caution">
    <text evidence="1">The sequence shown here is derived from an EMBL/GenBank/DDBJ whole genome shotgun (WGS) entry which is preliminary data.</text>
</comment>
<proteinExistence type="predicted"/>
<evidence type="ECO:0000313" key="2">
    <source>
        <dbReference type="Proteomes" id="UP000003882"/>
    </source>
</evidence>
<dbReference type="AlphaFoldDB" id="B6XSJ9"/>
<dbReference type="EMBL" id="ABXY01000001">
    <property type="protein sequence ID" value="EEB22426.1"/>
    <property type="molecule type" value="Genomic_DNA"/>
</dbReference>
<evidence type="ECO:0000313" key="1">
    <source>
        <dbReference type="EMBL" id="EEB22426.1"/>
    </source>
</evidence>
<gene>
    <name evidence="1" type="ORF">BIFCAT_00059</name>
</gene>
<reference evidence="1 2" key="1">
    <citation type="submission" date="2008-10" db="EMBL/GenBank/DDBJ databases">
        <title>Draft genome sequence of Bifidobacterium catenulatum (DSM 16992).</title>
        <authorList>
            <person name="Sudarsanam P."/>
            <person name="Ley R."/>
            <person name="Guruge J."/>
            <person name="Turnbaugh P.J."/>
            <person name="Mahowald M."/>
            <person name="Liep D."/>
            <person name="Gordon J."/>
        </authorList>
    </citation>
    <scope>NUCLEOTIDE SEQUENCE [LARGE SCALE GENOMIC DNA]</scope>
    <source>
        <strain evidence="1 2">DSM 16992</strain>
    </source>
</reference>
<reference evidence="1 2" key="2">
    <citation type="submission" date="2008-10" db="EMBL/GenBank/DDBJ databases">
        <authorList>
            <person name="Fulton L."/>
            <person name="Clifton S."/>
            <person name="Fulton B."/>
            <person name="Xu J."/>
            <person name="Minx P."/>
            <person name="Pepin K.H."/>
            <person name="Johnson M."/>
            <person name="Bhonagiri V."/>
            <person name="Nash W.E."/>
            <person name="Mardis E.R."/>
            <person name="Wilson R.K."/>
        </authorList>
    </citation>
    <scope>NUCLEOTIDE SEQUENCE [LARGE SCALE GENOMIC DNA]</scope>
    <source>
        <strain evidence="1 2">DSM 16992</strain>
    </source>
</reference>
<protein>
    <submittedName>
        <fullName evidence="1">Uncharacterized protein</fullName>
    </submittedName>
</protein>
<accession>B6XSJ9</accession>
<name>B6XSJ9_9BIFI</name>